<evidence type="ECO:0000256" key="6">
    <source>
        <dbReference type="ARBA" id="ARBA00023136"/>
    </source>
</evidence>
<feature type="transmembrane region" description="Helical" evidence="7">
    <location>
        <begin position="73"/>
        <end position="92"/>
    </location>
</feature>
<accession>J9G3N5</accession>
<keyword evidence="5 7" id="KW-1133">Transmembrane helix</keyword>
<keyword evidence="4" id="KW-0133">Cell shape</keyword>
<comment type="caution">
    <text evidence="8">The sequence shown here is derived from an EMBL/GenBank/DDBJ whole genome shotgun (WGS) entry which is preliminary data.</text>
</comment>
<sequence>MLQTLLSRIGWFFVLLLLQTMIFNHVHIFGYATPLPYIYFLLILPSATPRWLYILSGFLLGLLIDLFTNTPGMAAFTTCLSGLIVPLLLRLFSSSDSDDGFEPSHRSMEWSSFLKFTVSAVFLHCLTFFTIEAFTFFDWATLLIQIGGSTLLTTLIVVAMELVRTK</sequence>
<keyword evidence="6 7" id="KW-0472">Membrane</keyword>
<evidence type="ECO:0000256" key="1">
    <source>
        <dbReference type="ARBA" id="ARBA00004651"/>
    </source>
</evidence>
<name>J9G3N5_9ZZZZ</name>
<dbReference type="NCBIfam" id="TIGR03426">
    <property type="entry name" value="shape_MreD"/>
    <property type="match status" value="1"/>
</dbReference>
<dbReference type="GO" id="GO:0008360">
    <property type="term" value="P:regulation of cell shape"/>
    <property type="evidence" value="ECO:0007669"/>
    <property type="project" value="UniProtKB-KW"/>
</dbReference>
<dbReference type="AlphaFoldDB" id="J9G3N5"/>
<protein>
    <submittedName>
        <fullName evidence="8">Rod shape-determining protein MreD</fullName>
    </submittedName>
</protein>
<evidence type="ECO:0000256" key="2">
    <source>
        <dbReference type="ARBA" id="ARBA00022475"/>
    </source>
</evidence>
<proteinExistence type="predicted"/>
<dbReference type="GO" id="GO:0005886">
    <property type="term" value="C:plasma membrane"/>
    <property type="evidence" value="ECO:0007669"/>
    <property type="project" value="UniProtKB-SubCell"/>
</dbReference>
<dbReference type="EMBL" id="AMCI01006553">
    <property type="protein sequence ID" value="EJW94139.1"/>
    <property type="molecule type" value="Genomic_DNA"/>
</dbReference>
<keyword evidence="2" id="KW-1003">Cell membrane</keyword>
<feature type="transmembrane region" description="Helical" evidence="7">
    <location>
        <begin position="113"/>
        <end position="136"/>
    </location>
</feature>
<evidence type="ECO:0000313" key="8">
    <source>
        <dbReference type="EMBL" id="EJW94139.1"/>
    </source>
</evidence>
<comment type="subcellular location">
    <subcellularLocation>
        <location evidence="1">Cell membrane</location>
        <topology evidence="1">Multi-pass membrane protein</topology>
    </subcellularLocation>
</comment>
<evidence type="ECO:0000256" key="5">
    <source>
        <dbReference type="ARBA" id="ARBA00022989"/>
    </source>
</evidence>
<keyword evidence="3 7" id="KW-0812">Transmembrane</keyword>
<evidence type="ECO:0000256" key="3">
    <source>
        <dbReference type="ARBA" id="ARBA00022692"/>
    </source>
</evidence>
<dbReference type="InterPro" id="IPR007227">
    <property type="entry name" value="Cell_shape_determining_MreD"/>
</dbReference>
<evidence type="ECO:0000256" key="7">
    <source>
        <dbReference type="SAM" id="Phobius"/>
    </source>
</evidence>
<gene>
    <name evidence="8" type="ORF">EVA_17752</name>
</gene>
<feature type="transmembrane region" description="Helical" evidence="7">
    <location>
        <begin position="28"/>
        <end position="44"/>
    </location>
</feature>
<evidence type="ECO:0000256" key="4">
    <source>
        <dbReference type="ARBA" id="ARBA00022960"/>
    </source>
</evidence>
<organism evidence="8">
    <name type="scientific">gut metagenome</name>
    <dbReference type="NCBI Taxonomy" id="749906"/>
    <lineage>
        <taxon>unclassified sequences</taxon>
        <taxon>metagenomes</taxon>
        <taxon>organismal metagenomes</taxon>
    </lineage>
</organism>
<feature type="transmembrane region" description="Helical" evidence="7">
    <location>
        <begin position="5"/>
        <end position="22"/>
    </location>
</feature>
<reference evidence="8" key="1">
    <citation type="journal article" date="2012" name="PLoS ONE">
        <title>Gene sets for utilization of primary and secondary nutrition supplies in the distal gut of endangered iberian lynx.</title>
        <authorList>
            <person name="Alcaide M."/>
            <person name="Messina E."/>
            <person name="Richter M."/>
            <person name="Bargiela R."/>
            <person name="Peplies J."/>
            <person name="Huws S.A."/>
            <person name="Newbold C.J."/>
            <person name="Golyshin P.N."/>
            <person name="Simon M.A."/>
            <person name="Lopez G."/>
            <person name="Yakimov M.M."/>
            <person name="Ferrer M."/>
        </authorList>
    </citation>
    <scope>NUCLEOTIDE SEQUENCE</scope>
</reference>
<feature type="transmembrane region" description="Helical" evidence="7">
    <location>
        <begin position="142"/>
        <end position="163"/>
    </location>
</feature>
<feature type="transmembrane region" description="Helical" evidence="7">
    <location>
        <begin position="51"/>
        <end position="67"/>
    </location>
</feature>